<dbReference type="OMA" id="VSICYFS"/>
<dbReference type="RefSeq" id="XP_002850050.1">
    <property type="nucleotide sequence ID" value="XM_002850004.1"/>
</dbReference>
<keyword evidence="1" id="KW-1133">Transmembrane helix</keyword>
<dbReference type="CDD" id="cd14939">
    <property type="entry name" value="7tmD_STE2"/>
    <property type="match status" value="1"/>
</dbReference>
<dbReference type="InterPro" id="IPR027458">
    <property type="entry name" value="STE2_TM1-TM2_sf"/>
</dbReference>
<feature type="transmembrane region" description="Helical" evidence="1">
    <location>
        <begin position="150"/>
        <end position="173"/>
    </location>
</feature>
<accession>C5FBT2</accession>
<protein>
    <submittedName>
        <fullName evidence="2">Mating-type alpha-pheromone receptor PreB</fullName>
    </submittedName>
</protein>
<feature type="transmembrane region" description="Helical" evidence="1">
    <location>
        <begin position="71"/>
        <end position="94"/>
    </location>
</feature>
<feature type="transmembrane region" description="Helical" evidence="1">
    <location>
        <begin position="32"/>
        <end position="59"/>
    </location>
</feature>
<dbReference type="Proteomes" id="UP000002035">
    <property type="component" value="Unassembled WGS sequence"/>
</dbReference>
<reference evidence="3" key="1">
    <citation type="journal article" date="2012" name="MBio">
        <title>Comparative genome analysis of Trichophyton rubrum and related dermatophytes reveals candidate genes involved in infection.</title>
        <authorList>
            <person name="Martinez D.A."/>
            <person name="Oliver B.G."/>
            <person name="Graeser Y."/>
            <person name="Goldberg J.M."/>
            <person name="Li W."/>
            <person name="Martinez-Rossi N.M."/>
            <person name="Monod M."/>
            <person name="Shelest E."/>
            <person name="Barton R.C."/>
            <person name="Birch E."/>
            <person name="Brakhage A.A."/>
            <person name="Chen Z."/>
            <person name="Gurr S.J."/>
            <person name="Heiman D."/>
            <person name="Heitman J."/>
            <person name="Kosti I."/>
            <person name="Rossi A."/>
            <person name="Saif S."/>
            <person name="Samalova M."/>
            <person name="Saunders C.W."/>
            <person name="Shea T."/>
            <person name="Summerbell R.C."/>
            <person name="Xu J."/>
            <person name="Young S."/>
            <person name="Zeng Q."/>
            <person name="Birren B.W."/>
            <person name="Cuomo C.A."/>
            <person name="White T.C."/>
        </authorList>
    </citation>
    <scope>NUCLEOTIDE SEQUENCE [LARGE SCALE GENOMIC DNA]</scope>
    <source>
        <strain evidence="3">ATCC MYA-4605 / CBS 113480</strain>
    </source>
</reference>
<dbReference type="OrthoDB" id="5402633at2759"/>
<dbReference type="GO" id="GO:0000750">
    <property type="term" value="P:pheromone-dependent signal transduction involved in conjugation with cellular fusion"/>
    <property type="evidence" value="ECO:0007669"/>
    <property type="project" value="TreeGrafter"/>
</dbReference>
<dbReference type="InterPro" id="IPR000366">
    <property type="entry name" value="GPCR_STE2"/>
</dbReference>
<dbReference type="VEuPathDB" id="FungiDB:MCYG_00154"/>
<keyword evidence="3" id="KW-1185">Reference proteome</keyword>
<evidence type="ECO:0000256" key="1">
    <source>
        <dbReference type="SAM" id="Phobius"/>
    </source>
</evidence>
<dbReference type="PANTHER" id="PTHR28009:SF1">
    <property type="entry name" value="PHEROMONE ALPHA FACTOR RECEPTOR"/>
    <property type="match status" value="1"/>
</dbReference>
<keyword evidence="2" id="KW-0675">Receptor</keyword>
<sequence>MAPHFDPFQQSVTFVRGDGSTFPISMAEFNKFILYAVRTSIAAASQLGASVVMAVLLALLTSPEKRRSLVFCLNVTTLLVNVCRTLSSAVFFTSAWVEVYTYFSGDYSRITAGAYANSVMGTIATGLMVILIELSLLVQTQVLCSTLRDLYRHALLAWSCVVAAVPIAFRIAFMVENIKAIMTQSSLGKNVWIQSSSNISISVSICYFSLIFMAKLGYAIYTRRLLGIKGFGVMQVIFIMACQTMILPAIMSILQYFIPEFEINTNILTLLALSLPLTTIWSAAAVRHGHNHKHGSGRHFWGGSSEKSLFDRNKISGGSFSHPTSTIVGSMQGPEKVKSADHFDRLYPELHDTDNIAVERNFSVTSNRV</sequence>
<feature type="transmembrane region" description="Helical" evidence="1">
    <location>
        <begin position="114"/>
        <end position="138"/>
    </location>
</feature>
<dbReference type="GO" id="GO:0038038">
    <property type="term" value="C:G protein-coupled receptor homodimeric complex"/>
    <property type="evidence" value="ECO:0007669"/>
    <property type="project" value="TreeGrafter"/>
</dbReference>
<organism evidence="2 3">
    <name type="scientific">Arthroderma otae (strain ATCC MYA-4605 / CBS 113480)</name>
    <name type="common">Microsporum canis</name>
    <dbReference type="NCBI Taxonomy" id="554155"/>
    <lineage>
        <taxon>Eukaryota</taxon>
        <taxon>Fungi</taxon>
        <taxon>Dikarya</taxon>
        <taxon>Ascomycota</taxon>
        <taxon>Pezizomycotina</taxon>
        <taxon>Eurotiomycetes</taxon>
        <taxon>Eurotiomycetidae</taxon>
        <taxon>Onygenales</taxon>
        <taxon>Arthrodermataceae</taxon>
        <taxon>Microsporum</taxon>
    </lineage>
</organism>
<dbReference type="GO" id="GO:0004932">
    <property type="term" value="F:mating-type factor pheromone receptor activity"/>
    <property type="evidence" value="ECO:0007669"/>
    <property type="project" value="InterPro"/>
</dbReference>
<dbReference type="Gene3D" id="1.10.287.920">
    <property type="entry name" value="Pheromone alpha factor receptor"/>
    <property type="match status" value="1"/>
</dbReference>
<dbReference type="PRINTS" id="PR00250">
    <property type="entry name" value="GPCRSTE2"/>
</dbReference>
<feature type="transmembrane region" description="Helical" evidence="1">
    <location>
        <begin position="263"/>
        <end position="286"/>
    </location>
</feature>
<dbReference type="AlphaFoldDB" id="C5FBT2"/>
<dbReference type="eggNOG" id="ENOG502QTV4">
    <property type="taxonomic scope" value="Eukaryota"/>
</dbReference>
<dbReference type="GeneID" id="9230180"/>
<dbReference type="EMBL" id="DS995701">
    <property type="protein sequence ID" value="EEQ27266.1"/>
    <property type="molecule type" value="Genomic_DNA"/>
</dbReference>
<proteinExistence type="predicted"/>
<dbReference type="HOGENOM" id="CLU_035056_1_1_1"/>
<evidence type="ECO:0000313" key="2">
    <source>
        <dbReference type="EMBL" id="EEQ27266.1"/>
    </source>
</evidence>
<feature type="transmembrane region" description="Helical" evidence="1">
    <location>
        <begin position="199"/>
        <end position="221"/>
    </location>
</feature>
<feature type="transmembrane region" description="Helical" evidence="1">
    <location>
        <begin position="233"/>
        <end position="257"/>
    </location>
</feature>
<dbReference type="Pfam" id="PF02116">
    <property type="entry name" value="STE2"/>
    <property type="match status" value="1"/>
</dbReference>
<name>C5FBT2_ARTOC</name>
<dbReference type="PANTHER" id="PTHR28009">
    <property type="entry name" value="PHEROMONE ALPHA FACTOR RECEPTOR"/>
    <property type="match status" value="1"/>
</dbReference>
<keyword evidence="1" id="KW-0472">Membrane</keyword>
<evidence type="ECO:0000313" key="3">
    <source>
        <dbReference type="Proteomes" id="UP000002035"/>
    </source>
</evidence>
<dbReference type="STRING" id="554155.C5FBT2"/>
<gene>
    <name evidence="2" type="ORF">MCYG_00154</name>
</gene>
<keyword evidence="1" id="KW-0812">Transmembrane</keyword>